<reference evidence="1" key="1">
    <citation type="submission" date="2016-06" db="EMBL/GenBank/DDBJ databases">
        <title>Draft Genome sequence of the fungus Inonotus baumii.</title>
        <authorList>
            <person name="Zhu H."/>
            <person name="Lin W."/>
        </authorList>
    </citation>
    <scope>NUCLEOTIDE SEQUENCE</scope>
    <source>
        <strain evidence="1">821</strain>
    </source>
</reference>
<sequence>MYALILQWFLRNPDQRNIPSLGRIPDPDDILASVRVEDGRILIDTYEPMPSYRLCTADGVCQLTDTLMARLKAMLKQTVEEERQNH</sequence>
<dbReference type="PANTHER" id="PTHR37331">
    <property type="entry name" value="YALI0F11671P"/>
    <property type="match status" value="1"/>
</dbReference>
<dbReference type="EMBL" id="LNZH02000134">
    <property type="protein sequence ID" value="OCB90394.1"/>
    <property type="molecule type" value="Genomic_DNA"/>
</dbReference>
<comment type="caution">
    <text evidence="1">The sequence shown here is derived from an EMBL/GenBank/DDBJ whole genome shotgun (WGS) entry which is preliminary data.</text>
</comment>
<organism evidence="1 2">
    <name type="scientific">Sanghuangporus baumii</name>
    <name type="common">Phellinus baumii</name>
    <dbReference type="NCBI Taxonomy" id="108892"/>
    <lineage>
        <taxon>Eukaryota</taxon>
        <taxon>Fungi</taxon>
        <taxon>Dikarya</taxon>
        <taxon>Basidiomycota</taxon>
        <taxon>Agaricomycotina</taxon>
        <taxon>Agaricomycetes</taxon>
        <taxon>Hymenochaetales</taxon>
        <taxon>Hymenochaetaceae</taxon>
        <taxon>Sanghuangporus</taxon>
    </lineage>
</organism>
<gene>
    <name evidence="1" type="ORF">A7U60_g2405</name>
</gene>
<dbReference type="AlphaFoldDB" id="A0A9Q5NDY9"/>
<proteinExistence type="predicted"/>
<dbReference type="PANTHER" id="PTHR37331:SF1">
    <property type="entry name" value="YALI0F11671P"/>
    <property type="match status" value="1"/>
</dbReference>
<keyword evidence="2" id="KW-1185">Reference proteome</keyword>
<evidence type="ECO:0000313" key="2">
    <source>
        <dbReference type="Proteomes" id="UP000757232"/>
    </source>
</evidence>
<dbReference type="Proteomes" id="UP000757232">
    <property type="component" value="Unassembled WGS sequence"/>
</dbReference>
<name>A0A9Q5NDY9_SANBA</name>
<evidence type="ECO:0000313" key="1">
    <source>
        <dbReference type="EMBL" id="OCB90394.1"/>
    </source>
</evidence>
<protein>
    <submittedName>
        <fullName evidence="1">Uncharacterized protein</fullName>
    </submittedName>
</protein>
<dbReference type="OrthoDB" id="5397701at2759"/>
<accession>A0A9Q5NDY9</accession>